<protein>
    <submittedName>
        <fullName evidence="1">Uncharacterized protein</fullName>
    </submittedName>
</protein>
<proteinExistence type="predicted"/>
<dbReference type="Proteomes" id="UP000069001">
    <property type="component" value="Unassembled WGS sequence"/>
</dbReference>
<organism evidence="1 2">
    <name type="scientific">Burkholderia cepacia</name>
    <name type="common">Pseudomonas cepacia</name>
    <dbReference type="NCBI Taxonomy" id="292"/>
    <lineage>
        <taxon>Bacteria</taxon>
        <taxon>Pseudomonadati</taxon>
        <taxon>Pseudomonadota</taxon>
        <taxon>Betaproteobacteria</taxon>
        <taxon>Burkholderiales</taxon>
        <taxon>Burkholderiaceae</taxon>
        <taxon>Burkholderia</taxon>
        <taxon>Burkholderia cepacia complex</taxon>
    </lineage>
</organism>
<name>A0A103ZCY3_BURCE</name>
<comment type="caution">
    <text evidence="1">The sequence shown here is derived from an EMBL/GenBank/DDBJ whole genome shotgun (WGS) entry which is preliminary data.</text>
</comment>
<sequence length="120" mass="13607">MSNPVWVSNQQFRFIEQAAVIAPCPGKIDATVTNIRQFVIIAAWLVLGVQRLQFGHDARTGKPRRHPDKAKRIDSVGRPIIEIKLDFDLSTRREIYKPLTDLPGAELQCKHGRKRPGVQL</sequence>
<dbReference type="AlphaFoldDB" id="A0A103ZCY3"/>
<accession>A0A103ZCY3</accession>
<evidence type="ECO:0000313" key="2">
    <source>
        <dbReference type="Proteomes" id="UP000069001"/>
    </source>
</evidence>
<dbReference type="EMBL" id="LOYH01000083">
    <property type="protein sequence ID" value="KVK77361.1"/>
    <property type="molecule type" value="Genomic_DNA"/>
</dbReference>
<gene>
    <name evidence="1" type="ORF">WS90_22405</name>
</gene>
<reference evidence="1 2" key="1">
    <citation type="submission" date="2015-11" db="EMBL/GenBank/DDBJ databases">
        <title>Expanding the genomic diversity of Burkholderia species for the development of highly accurate diagnostics.</title>
        <authorList>
            <person name="Sahl J."/>
            <person name="Keim P."/>
            <person name="Wagner D."/>
        </authorList>
    </citation>
    <scope>NUCLEOTIDE SEQUENCE [LARGE SCALE GENOMIC DNA]</scope>
    <source>
        <strain evidence="1 2">MSMB1302</strain>
    </source>
</reference>
<evidence type="ECO:0000313" key="1">
    <source>
        <dbReference type="EMBL" id="KVK77361.1"/>
    </source>
</evidence>